<feature type="non-terminal residue" evidence="1">
    <location>
        <position position="92"/>
    </location>
</feature>
<organism evidence="1 2">
    <name type="scientific">Pisolithus tinctorius Marx 270</name>
    <dbReference type="NCBI Taxonomy" id="870435"/>
    <lineage>
        <taxon>Eukaryota</taxon>
        <taxon>Fungi</taxon>
        <taxon>Dikarya</taxon>
        <taxon>Basidiomycota</taxon>
        <taxon>Agaricomycotina</taxon>
        <taxon>Agaricomycetes</taxon>
        <taxon>Agaricomycetidae</taxon>
        <taxon>Boletales</taxon>
        <taxon>Sclerodermatineae</taxon>
        <taxon>Pisolithaceae</taxon>
        <taxon>Pisolithus</taxon>
    </lineage>
</organism>
<dbReference type="AlphaFoldDB" id="A0A0C3P0P5"/>
<proteinExistence type="predicted"/>
<sequence>MRVMPPESSAETIRASRLCSLSISHKENSPCSSSRRISGVRRHNGSFIESMYAKRTCPTFSAFRVSAAIAVCCVACTRGTVLTVSAVRSRLR</sequence>
<protein>
    <submittedName>
        <fullName evidence="1">Uncharacterized protein</fullName>
    </submittedName>
</protein>
<dbReference type="InParanoid" id="A0A0C3P0P5"/>
<dbReference type="Proteomes" id="UP000054217">
    <property type="component" value="Unassembled WGS sequence"/>
</dbReference>
<dbReference type="HOGENOM" id="CLU_170042_0_0_1"/>
<evidence type="ECO:0000313" key="2">
    <source>
        <dbReference type="Proteomes" id="UP000054217"/>
    </source>
</evidence>
<dbReference type="EMBL" id="KN831992">
    <property type="protein sequence ID" value="KIO00904.1"/>
    <property type="molecule type" value="Genomic_DNA"/>
</dbReference>
<name>A0A0C3P0P5_PISTI</name>
<reference evidence="1 2" key="1">
    <citation type="submission" date="2014-04" db="EMBL/GenBank/DDBJ databases">
        <authorList>
            <consortium name="DOE Joint Genome Institute"/>
            <person name="Kuo A."/>
            <person name="Kohler A."/>
            <person name="Costa M.D."/>
            <person name="Nagy L.G."/>
            <person name="Floudas D."/>
            <person name="Copeland A."/>
            <person name="Barry K.W."/>
            <person name="Cichocki N."/>
            <person name="Veneault-Fourrey C."/>
            <person name="LaButti K."/>
            <person name="Lindquist E.A."/>
            <person name="Lipzen A."/>
            <person name="Lundell T."/>
            <person name="Morin E."/>
            <person name="Murat C."/>
            <person name="Sun H."/>
            <person name="Tunlid A."/>
            <person name="Henrissat B."/>
            <person name="Grigoriev I.V."/>
            <person name="Hibbett D.S."/>
            <person name="Martin F."/>
            <person name="Nordberg H.P."/>
            <person name="Cantor M.N."/>
            <person name="Hua S.X."/>
        </authorList>
    </citation>
    <scope>NUCLEOTIDE SEQUENCE [LARGE SCALE GENOMIC DNA]</scope>
    <source>
        <strain evidence="1 2">Marx 270</strain>
    </source>
</reference>
<keyword evidence="2" id="KW-1185">Reference proteome</keyword>
<gene>
    <name evidence="1" type="ORF">M404DRAFT_1003446</name>
</gene>
<evidence type="ECO:0000313" key="1">
    <source>
        <dbReference type="EMBL" id="KIO00904.1"/>
    </source>
</evidence>
<reference evidence="2" key="2">
    <citation type="submission" date="2015-01" db="EMBL/GenBank/DDBJ databases">
        <title>Evolutionary Origins and Diversification of the Mycorrhizal Mutualists.</title>
        <authorList>
            <consortium name="DOE Joint Genome Institute"/>
            <consortium name="Mycorrhizal Genomics Consortium"/>
            <person name="Kohler A."/>
            <person name="Kuo A."/>
            <person name="Nagy L.G."/>
            <person name="Floudas D."/>
            <person name="Copeland A."/>
            <person name="Barry K.W."/>
            <person name="Cichocki N."/>
            <person name="Veneault-Fourrey C."/>
            <person name="LaButti K."/>
            <person name="Lindquist E.A."/>
            <person name="Lipzen A."/>
            <person name="Lundell T."/>
            <person name="Morin E."/>
            <person name="Murat C."/>
            <person name="Riley R."/>
            <person name="Ohm R."/>
            <person name="Sun H."/>
            <person name="Tunlid A."/>
            <person name="Henrissat B."/>
            <person name="Grigoriev I.V."/>
            <person name="Hibbett D.S."/>
            <person name="Martin F."/>
        </authorList>
    </citation>
    <scope>NUCLEOTIDE SEQUENCE [LARGE SCALE GENOMIC DNA]</scope>
    <source>
        <strain evidence="2">Marx 270</strain>
    </source>
</reference>
<accession>A0A0C3P0P5</accession>